<dbReference type="GO" id="GO:0005634">
    <property type="term" value="C:nucleus"/>
    <property type="evidence" value="ECO:0007669"/>
    <property type="project" value="UniProtKB-SubCell"/>
</dbReference>
<keyword evidence="2" id="KW-0479">Metal-binding</keyword>
<feature type="domain" description="C2H2-type" evidence="9">
    <location>
        <begin position="110"/>
        <end position="140"/>
    </location>
</feature>
<dbReference type="InterPro" id="IPR036236">
    <property type="entry name" value="Znf_C2H2_sf"/>
</dbReference>
<dbReference type="STRING" id="4795.A0A225VDV0"/>
<keyword evidence="4" id="KW-0862">Zinc</keyword>
<feature type="domain" description="C2H2-type" evidence="9">
    <location>
        <begin position="50"/>
        <end position="79"/>
    </location>
</feature>
<dbReference type="InterPro" id="IPR013087">
    <property type="entry name" value="Znf_C2H2_type"/>
</dbReference>
<evidence type="ECO:0000256" key="5">
    <source>
        <dbReference type="ARBA" id="ARBA00023015"/>
    </source>
</evidence>
<evidence type="ECO:0000313" key="10">
    <source>
        <dbReference type="EMBL" id="OWZ03058.1"/>
    </source>
</evidence>
<dbReference type="PANTHER" id="PTHR46179">
    <property type="entry name" value="ZINC FINGER PROTEIN"/>
    <property type="match status" value="1"/>
</dbReference>
<keyword evidence="3 8" id="KW-0863">Zinc-finger</keyword>
<dbReference type="InterPro" id="IPR051061">
    <property type="entry name" value="Zinc_finger_trans_reg"/>
</dbReference>
<comment type="subcellular location">
    <subcellularLocation>
        <location evidence="1">Nucleus</location>
    </subcellularLocation>
</comment>
<accession>A0A225VDV0</accession>
<dbReference type="SMART" id="SM00355">
    <property type="entry name" value="ZnF_C2H2"/>
    <property type="match status" value="4"/>
</dbReference>
<feature type="domain" description="C2H2-type" evidence="9">
    <location>
        <begin position="20"/>
        <end position="49"/>
    </location>
</feature>
<reference evidence="11" key="1">
    <citation type="submission" date="2017-03" db="EMBL/GenBank/DDBJ databases">
        <title>Phytopthora megakarya and P. palmivora, two closely related causual agents of cacao black pod achieved similar genome size and gene model numbers by different mechanisms.</title>
        <authorList>
            <person name="Ali S."/>
            <person name="Shao J."/>
            <person name="Larry D.J."/>
            <person name="Kronmiller B."/>
            <person name="Shen D."/>
            <person name="Strem M.D."/>
            <person name="Melnick R.L."/>
            <person name="Guiltinan M.J."/>
            <person name="Tyler B.M."/>
            <person name="Meinhardt L.W."/>
            <person name="Bailey B.A."/>
        </authorList>
    </citation>
    <scope>NUCLEOTIDE SEQUENCE [LARGE SCALE GENOMIC DNA]</scope>
    <source>
        <strain evidence="11">zdho120</strain>
    </source>
</reference>
<evidence type="ECO:0000256" key="6">
    <source>
        <dbReference type="ARBA" id="ARBA00023163"/>
    </source>
</evidence>
<evidence type="ECO:0000259" key="9">
    <source>
        <dbReference type="PROSITE" id="PS50157"/>
    </source>
</evidence>
<gene>
    <name evidence="10" type="ORF">PHMEG_00025278</name>
</gene>
<keyword evidence="11" id="KW-1185">Reference proteome</keyword>
<name>A0A225VDV0_9STRA</name>
<dbReference type="PROSITE" id="PS50157">
    <property type="entry name" value="ZINC_FINGER_C2H2_2"/>
    <property type="match status" value="4"/>
</dbReference>
<evidence type="ECO:0000256" key="7">
    <source>
        <dbReference type="ARBA" id="ARBA00023242"/>
    </source>
</evidence>
<keyword evidence="5" id="KW-0805">Transcription regulation</keyword>
<dbReference type="EMBL" id="NBNE01005754">
    <property type="protein sequence ID" value="OWZ03058.1"/>
    <property type="molecule type" value="Genomic_DNA"/>
</dbReference>
<dbReference type="FunFam" id="3.30.160.60:FF:002343">
    <property type="entry name" value="Zinc finger protein 33A"/>
    <property type="match status" value="1"/>
</dbReference>
<dbReference type="SUPFAM" id="SSF57667">
    <property type="entry name" value="beta-beta-alpha zinc fingers"/>
    <property type="match status" value="2"/>
</dbReference>
<dbReference type="GO" id="GO:0006357">
    <property type="term" value="P:regulation of transcription by RNA polymerase II"/>
    <property type="evidence" value="ECO:0007669"/>
    <property type="project" value="TreeGrafter"/>
</dbReference>
<dbReference type="Pfam" id="PF00096">
    <property type="entry name" value="zf-C2H2"/>
    <property type="match status" value="3"/>
</dbReference>
<dbReference type="Gene3D" id="3.30.160.60">
    <property type="entry name" value="Classic Zinc Finger"/>
    <property type="match status" value="3"/>
</dbReference>
<dbReference type="OrthoDB" id="6077919at2759"/>
<protein>
    <recommendedName>
        <fullName evidence="9">C2H2-type domain-containing protein</fullName>
    </recommendedName>
</protein>
<comment type="caution">
    <text evidence="10">The sequence shown here is derived from an EMBL/GenBank/DDBJ whole genome shotgun (WGS) entry which is preliminary data.</text>
</comment>
<sequence>MSSNEAITKVDQLSDTSSVHMCTEPGCHRQFTRKYTLVEHARTHIGERTHVCPVRTCGKRFSTSGNLSRHKRSHGYIEPLTCPVQDCICTFPSNNKLEKHMKFHYGTANKICVVPGCGKTFSTTGNLNRHLKNQHGHKYEQVPFAGDRLMLSHGVSSPTSTEQWFPLPTTEVDSLWREDFSWGSATTGLIEDVWNPALLDTLVNMLDDQTTFSC</sequence>
<dbReference type="PANTHER" id="PTHR46179:SF13">
    <property type="entry name" value="C2H2-TYPE DOMAIN-CONTAINING PROTEIN"/>
    <property type="match status" value="1"/>
</dbReference>
<feature type="domain" description="C2H2-type" evidence="9">
    <location>
        <begin position="80"/>
        <end position="109"/>
    </location>
</feature>
<dbReference type="Proteomes" id="UP000198211">
    <property type="component" value="Unassembled WGS sequence"/>
</dbReference>
<evidence type="ECO:0000256" key="4">
    <source>
        <dbReference type="ARBA" id="ARBA00022833"/>
    </source>
</evidence>
<keyword evidence="7" id="KW-0539">Nucleus</keyword>
<evidence type="ECO:0000256" key="2">
    <source>
        <dbReference type="ARBA" id="ARBA00022723"/>
    </source>
</evidence>
<organism evidence="10 11">
    <name type="scientific">Phytophthora megakarya</name>
    <dbReference type="NCBI Taxonomy" id="4795"/>
    <lineage>
        <taxon>Eukaryota</taxon>
        <taxon>Sar</taxon>
        <taxon>Stramenopiles</taxon>
        <taxon>Oomycota</taxon>
        <taxon>Peronosporomycetes</taxon>
        <taxon>Peronosporales</taxon>
        <taxon>Peronosporaceae</taxon>
        <taxon>Phytophthora</taxon>
    </lineage>
</organism>
<proteinExistence type="predicted"/>
<evidence type="ECO:0000256" key="1">
    <source>
        <dbReference type="ARBA" id="ARBA00004123"/>
    </source>
</evidence>
<evidence type="ECO:0000256" key="8">
    <source>
        <dbReference type="PROSITE-ProRule" id="PRU00042"/>
    </source>
</evidence>
<keyword evidence="6" id="KW-0804">Transcription</keyword>
<dbReference type="GO" id="GO:0008270">
    <property type="term" value="F:zinc ion binding"/>
    <property type="evidence" value="ECO:0007669"/>
    <property type="project" value="UniProtKB-KW"/>
</dbReference>
<evidence type="ECO:0000256" key="3">
    <source>
        <dbReference type="ARBA" id="ARBA00022771"/>
    </source>
</evidence>
<evidence type="ECO:0000313" key="11">
    <source>
        <dbReference type="Proteomes" id="UP000198211"/>
    </source>
</evidence>
<dbReference type="AlphaFoldDB" id="A0A225VDV0"/>
<dbReference type="PROSITE" id="PS00028">
    <property type="entry name" value="ZINC_FINGER_C2H2_1"/>
    <property type="match status" value="4"/>
</dbReference>